<dbReference type="EMBL" id="AMRA01000094">
    <property type="protein sequence ID" value="EKF22753.1"/>
    <property type="molecule type" value="Genomic_DNA"/>
</dbReference>
<proteinExistence type="inferred from homology"/>
<comment type="cofactor">
    <cofactor evidence="1 7">
        <name>FAD</name>
        <dbReference type="ChEBI" id="CHEBI:57692"/>
    </cofactor>
</comment>
<keyword evidence="3 7" id="KW-0285">Flavoprotein</keyword>
<dbReference type="FunFam" id="1.10.540.10:FF:000009">
    <property type="entry name" value="Probable acyl-CoA dehydrogenase"/>
    <property type="match status" value="1"/>
</dbReference>
<dbReference type="Gene3D" id="1.10.540.10">
    <property type="entry name" value="Acyl-CoA dehydrogenase/oxidase, N-terminal domain"/>
    <property type="match status" value="1"/>
</dbReference>
<comment type="caution">
    <text evidence="8">The sequence shown here is derived from an EMBL/GenBank/DDBJ whole genome shotgun (WGS) entry which is preliminary data.</text>
</comment>
<dbReference type="FunFam" id="2.40.110.10:FF:000002">
    <property type="entry name" value="Acyl-CoA dehydrogenase fadE12"/>
    <property type="match status" value="1"/>
</dbReference>
<reference evidence="8 9" key="1">
    <citation type="journal article" date="2012" name="J. Bacteriol.">
        <title>Genome sequence of Mycobacterium hassiacum DSM 44199, a rare source of heat-stable mycobacterial proteins.</title>
        <authorList>
            <person name="Tiago I."/>
            <person name="Maranha A."/>
            <person name="Mendes V."/>
            <person name="Alarico S."/>
            <person name="Moynihan P.J."/>
            <person name="Clarke A.J."/>
            <person name="Macedo-Ribeiro S."/>
            <person name="Pereira P.J."/>
            <person name="Empadinhas N."/>
        </authorList>
    </citation>
    <scope>NUCLEOTIDE SEQUENCE [LARGE SCALE GENOMIC DNA]</scope>
    <source>
        <strain evidence="9">DSM 44199 / CIP 105218 / JCM 12690 / 3849</strain>
    </source>
</reference>
<keyword evidence="9" id="KW-1185">Reference proteome</keyword>
<dbReference type="PROSITE" id="PS00073">
    <property type="entry name" value="ACYL_COA_DH_2"/>
    <property type="match status" value="1"/>
</dbReference>
<keyword evidence="4 7" id="KW-0274">FAD</keyword>
<keyword evidence="5 7" id="KW-0560">Oxidoreductase</keyword>
<dbReference type="Pfam" id="PF00441">
    <property type="entry name" value="Acyl-CoA_dh_1"/>
    <property type="match status" value="1"/>
</dbReference>
<evidence type="ECO:0000256" key="4">
    <source>
        <dbReference type="ARBA" id="ARBA00022827"/>
    </source>
</evidence>
<gene>
    <name evidence="8" type="ORF">C731_3269</name>
</gene>
<dbReference type="PROSITE" id="PS00072">
    <property type="entry name" value="ACYL_COA_DH_1"/>
    <property type="match status" value="1"/>
</dbReference>
<dbReference type="GO" id="GO:0003995">
    <property type="term" value="F:acyl-CoA dehydrogenase activity"/>
    <property type="evidence" value="ECO:0007669"/>
    <property type="project" value="InterPro"/>
</dbReference>
<dbReference type="GO" id="GO:0050660">
    <property type="term" value="F:flavin adenine dinucleotide binding"/>
    <property type="evidence" value="ECO:0007669"/>
    <property type="project" value="InterPro"/>
</dbReference>
<dbReference type="InterPro" id="IPR009075">
    <property type="entry name" value="AcylCo_DH/oxidase_C"/>
</dbReference>
<dbReference type="STRING" id="1122247.GCA_000379865_00402"/>
<dbReference type="InterPro" id="IPR037069">
    <property type="entry name" value="AcylCoA_DH/ox_N_sf"/>
</dbReference>
<dbReference type="Gene3D" id="2.40.110.10">
    <property type="entry name" value="Butyryl-CoA Dehydrogenase, subunit A, domain 2"/>
    <property type="match status" value="1"/>
</dbReference>
<sequence length="380" mass="42585">MKRTIYEPEHEEFRNTVREYIERELVPHQEKWEQQRIVDREAYIAAGKYGLIGFNMPEEYGGGGTDDFRFNAIIDEEMARSGVHGPALSLHNDVVGPYFKHLANEEQKKRWMPGIISGETIIAIAMTEPGAGSDLAGIRTSAVRDGDDWIINGSKTFISSGINADLVVVVARTDPEAGHKGFTLFVVERGMEGFSRGRKLDKMGLHTQDTAELHFENVRVPSANILGKEGRGFYHLMENLPSERLSIAISAIAGARAVWEETLQYCKDRKAFGQPIGSFQHNRFLLAEMDTELEVTETYIDRCLRGVVDGELTAVEAAKAKWWATEVAKRVVDNCVQLHGGYGYMMEYRVARAYCDGRIQTIFGGTTEIMKEIIGRDLGV</sequence>
<dbReference type="OrthoDB" id="8876745at2"/>
<evidence type="ECO:0000256" key="1">
    <source>
        <dbReference type="ARBA" id="ARBA00001974"/>
    </source>
</evidence>
<dbReference type="InterPro" id="IPR046373">
    <property type="entry name" value="Acyl-CoA_Oxase/DH_mid-dom_sf"/>
</dbReference>
<evidence type="ECO:0000256" key="3">
    <source>
        <dbReference type="ARBA" id="ARBA00022630"/>
    </source>
</evidence>
<protein>
    <submittedName>
        <fullName evidence="8">Acyl-CoA dehydrogenase, N-terminal domain protein</fullName>
    </submittedName>
</protein>
<dbReference type="FunFam" id="1.20.140.10:FF:000001">
    <property type="entry name" value="Acyl-CoA dehydrogenase"/>
    <property type="match status" value="1"/>
</dbReference>
<dbReference type="InterPro" id="IPR009100">
    <property type="entry name" value="AcylCoA_DH/oxidase_NM_dom_sf"/>
</dbReference>
<dbReference type="InterPro" id="IPR006091">
    <property type="entry name" value="Acyl-CoA_Oxase/DH_mid-dom"/>
</dbReference>
<dbReference type="eggNOG" id="COG1960">
    <property type="taxonomic scope" value="Bacteria"/>
</dbReference>
<evidence type="ECO:0000313" key="9">
    <source>
        <dbReference type="Proteomes" id="UP000006265"/>
    </source>
</evidence>
<dbReference type="InterPro" id="IPR036250">
    <property type="entry name" value="AcylCo_DH-like_C"/>
</dbReference>
<dbReference type="PANTHER" id="PTHR43884">
    <property type="entry name" value="ACYL-COA DEHYDROGENASE"/>
    <property type="match status" value="1"/>
</dbReference>
<dbReference type="PATRIC" id="fig|1122247.3.peg.3135"/>
<evidence type="ECO:0000256" key="5">
    <source>
        <dbReference type="ARBA" id="ARBA00023002"/>
    </source>
</evidence>
<evidence type="ECO:0000256" key="6">
    <source>
        <dbReference type="ARBA" id="ARBA00052546"/>
    </source>
</evidence>
<accession>K5B7Y4</accession>
<organism evidence="8 9">
    <name type="scientific">Mycolicibacterium hassiacum (strain DSM 44199 / CIP 105218 / JCM 12690 / 3849)</name>
    <name type="common">Mycobacterium hassiacum</name>
    <dbReference type="NCBI Taxonomy" id="1122247"/>
    <lineage>
        <taxon>Bacteria</taxon>
        <taxon>Bacillati</taxon>
        <taxon>Actinomycetota</taxon>
        <taxon>Actinomycetes</taxon>
        <taxon>Mycobacteriales</taxon>
        <taxon>Mycobacteriaceae</taxon>
        <taxon>Mycolicibacterium</taxon>
    </lineage>
</organism>
<dbReference type="PANTHER" id="PTHR43884:SF12">
    <property type="entry name" value="ISOVALERYL-COA DEHYDROGENASE, MITOCHONDRIAL-RELATED"/>
    <property type="match status" value="1"/>
</dbReference>
<dbReference type="AlphaFoldDB" id="K5B7Y4"/>
<name>K5B7Y4_MYCHD</name>
<dbReference type="InterPro" id="IPR006089">
    <property type="entry name" value="Acyl-CoA_DH_CS"/>
</dbReference>
<dbReference type="Proteomes" id="UP000006265">
    <property type="component" value="Unassembled WGS sequence"/>
</dbReference>
<comment type="catalytic activity">
    <reaction evidence="6">
        <text>a 2,3-saturated acyl-CoA + A = a 2,3-dehydroacyl-CoA + AH2</text>
        <dbReference type="Rhea" id="RHEA:48608"/>
        <dbReference type="ChEBI" id="CHEBI:13193"/>
        <dbReference type="ChEBI" id="CHEBI:17499"/>
        <dbReference type="ChEBI" id="CHEBI:60015"/>
        <dbReference type="ChEBI" id="CHEBI:65111"/>
    </reaction>
</comment>
<dbReference type="Pfam" id="PF02770">
    <property type="entry name" value="Acyl-CoA_dh_M"/>
    <property type="match status" value="1"/>
</dbReference>
<dbReference type="SUPFAM" id="SSF47203">
    <property type="entry name" value="Acyl-CoA dehydrogenase C-terminal domain-like"/>
    <property type="match status" value="1"/>
</dbReference>
<dbReference type="SUPFAM" id="SSF56645">
    <property type="entry name" value="Acyl-CoA dehydrogenase NM domain-like"/>
    <property type="match status" value="1"/>
</dbReference>
<evidence type="ECO:0000256" key="7">
    <source>
        <dbReference type="RuleBase" id="RU362125"/>
    </source>
</evidence>
<dbReference type="Gene3D" id="1.20.140.10">
    <property type="entry name" value="Butyryl-CoA Dehydrogenase, subunit A, domain 3"/>
    <property type="match status" value="1"/>
</dbReference>
<dbReference type="InterPro" id="IPR013786">
    <property type="entry name" value="AcylCoA_DH/ox_N"/>
</dbReference>
<comment type="similarity">
    <text evidence="2 7">Belongs to the acyl-CoA dehydrogenase family.</text>
</comment>
<evidence type="ECO:0000256" key="2">
    <source>
        <dbReference type="ARBA" id="ARBA00009347"/>
    </source>
</evidence>
<dbReference type="Pfam" id="PF02771">
    <property type="entry name" value="Acyl-CoA_dh_N"/>
    <property type="match status" value="1"/>
</dbReference>
<dbReference type="RefSeq" id="WP_005629389.1">
    <property type="nucleotide sequence ID" value="NZ_AMRA01000094.1"/>
</dbReference>
<evidence type="ECO:0000313" key="8">
    <source>
        <dbReference type="EMBL" id="EKF22753.1"/>
    </source>
</evidence>